<organism evidence="10 11">
    <name type="scientific">Luteipulveratus mongoliensis</name>
    <dbReference type="NCBI Taxonomy" id="571913"/>
    <lineage>
        <taxon>Bacteria</taxon>
        <taxon>Bacillati</taxon>
        <taxon>Actinomycetota</taxon>
        <taxon>Actinomycetes</taxon>
        <taxon>Micrococcales</taxon>
        <taxon>Dermacoccaceae</taxon>
        <taxon>Luteipulveratus</taxon>
    </lineage>
</organism>
<dbReference type="PATRIC" id="fig|571913.6.peg.3994"/>
<keyword evidence="7" id="KW-0411">Iron-sulfur</keyword>
<comment type="cofactor">
    <cofactor evidence="1">
        <name>pyridoxal 5'-phosphate</name>
        <dbReference type="ChEBI" id="CHEBI:597326"/>
    </cofactor>
</comment>
<dbReference type="Proteomes" id="UP000066480">
    <property type="component" value="Chromosome"/>
</dbReference>
<keyword evidence="4" id="KW-0479">Metal-binding</keyword>
<dbReference type="PIRSF" id="PIRSF005572">
    <property type="entry name" value="NifS"/>
    <property type="match status" value="1"/>
</dbReference>
<dbReference type="PANTHER" id="PTHR11601:SF34">
    <property type="entry name" value="CYSTEINE DESULFURASE"/>
    <property type="match status" value="1"/>
</dbReference>
<dbReference type="OrthoDB" id="9808002at2"/>
<comment type="catalytic activity">
    <reaction evidence="8">
        <text>(sulfur carrier)-H + L-cysteine = (sulfur carrier)-SH + L-alanine</text>
        <dbReference type="Rhea" id="RHEA:43892"/>
        <dbReference type="Rhea" id="RHEA-COMP:14737"/>
        <dbReference type="Rhea" id="RHEA-COMP:14739"/>
        <dbReference type="ChEBI" id="CHEBI:29917"/>
        <dbReference type="ChEBI" id="CHEBI:35235"/>
        <dbReference type="ChEBI" id="CHEBI:57972"/>
        <dbReference type="ChEBI" id="CHEBI:64428"/>
        <dbReference type="EC" id="2.8.1.7"/>
    </reaction>
</comment>
<dbReference type="InterPro" id="IPR015421">
    <property type="entry name" value="PyrdxlP-dep_Trfase_major"/>
</dbReference>
<evidence type="ECO:0000256" key="5">
    <source>
        <dbReference type="ARBA" id="ARBA00022898"/>
    </source>
</evidence>
<dbReference type="Gene3D" id="3.90.1150.10">
    <property type="entry name" value="Aspartate Aminotransferase, domain 1"/>
    <property type="match status" value="1"/>
</dbReference>
<dbReference type="FunFam" id="3.40.640.10:FF:000084">
    <property type="entry name" value="IscS-like cysteine desulfurase"/>
    <property type="match status" value="1"/>
</dbReference>
<evidence type="ECO:0000259" key="9">
    <source>
        <dbReference type="Pfam" id="PF00266"/>
    </source>
</evidence>
<dbReference type="SUPFAM" id="SSF53383">
    <property type="entry name" value="PLP-dependent transferases"/>
    <property type="match status" value="1"/>
</dbReference>
<dbReference type="Gene3D" id="1.10.260.50">
    <property type="match status" value="1"/>
</dbReference>
<keyword evidence="5" id="KW-0663">Pyridoxal phosphate</keyword>
<evidence type="ECO:0000256" key="3">
    <source>
        <dbReference type="ARBA" id="ARBA00022679"/>
    </source>
</evidence>
<dbReference type="InterPro" id="IPR015424">
    <property type="entry name" value="PyrdxlP-dep_Trfase"/>
</dbReference>
<evidence type="ECO:0000313" key="10">
    <source>
        <dbReference type="EMBL" id="AKU17553.1"/>
    </source>
</evidence>
<dbReference type="Gene3D" id="3.40.640.10">
    <property type="entry name" value="Type I PLP-dependent aspartate aminotransferase-like (Major domain)"/>
    <property type="match status" value="1"/>
</dbReference>
<accession>A0A0K1JLU5</accession>
<dbReference type="STRING" id="571913.VV02_19735"/>
<feature type="domain" description="Aminotransferase class V" evidence="9">
    <location>
        <begin position="2"/>
        <end position="348"/>
    </location>
</feature>
<protein>
    <submittedName>
        <fullName evidence="10">Cysteine desulfurase</fullName>
    </submittedName>
</protein>
<evidence type="ECO:0000256" key="4">
    <source>
        <dbReference type="ARBA" id="ARBA00022723"/>
    </source>
</evidence>
<evidence type="ECO:0000256" key="7">
    <source>
        <dbReference type="ARBA" id="ARBA00023014"/>
    </source>
</evidence>
<dbReference type="KEGG" id="lmoi:VV02_19735"/>
<evidence type="ECO:0000313" key="11">
    <source>
        <dbReference type="Proteomes" id="UP000066480"/>
    </source>
</evidence>
<evidence type="ECO:0000256" key="2">
    <source>
        <dbReference type="ARBA" id="ARBA00006490"/>
    </source>
</evidence>
<dbReference type="GO" id="GO:0031071">
    <property type="term" value="F:cysteine desulfurase activity"/>
    <property type="evidence" value="ECO:0007669"/>
    <property type="project" value="UniProtKB-EC"/>
</dbReference>
<dbReference type="EMBL" id="CP011112">
    <property type="protein sequence ID" value="AKU17553.1"/>
    <property type="molecule type" value="Genomic_DNA"/>
</dbReference>
<proteinExistence type="inferred from homology"/>
<evidence type="ECO:0000256" key="1">
    <source>
        <dbReference type="ARBA" id="ARBA00001933"/>
    </source>
</evidence>
<keyword evidence="11" id="KW-1185">Reference proteome</keyword>
<dbReference type="InterPro" id="IPR000192">
    <property type="entry name" value="Aminotrans_V_dom"/>
</dbReference>
<keyword evidence="3" id="KW-0808">Transferase</keyword>
<dbReference type="AlphaFoldDB" id="A0A0K1JLU5"/>
<dbReference type="Pfam" id="PF00266">
    <property type="entry name" value="Aminotran_5"/>
    <property type="match status" value="1"/>
</dbReference>
<evidence type="ECO:0000256" key="6">
    <source>
        <dbReference type="ARBA" id="ARBA00023004"/>
    </source>
</evidence>
<dbReference type="InterPro" id="IPR016454">
    <property type="entry name" value="Cysteine_dSase"/>
</dbReference>
<dbReference type="PANTHER" id="PTHR11601">
    <property type="entry name" value="CYSTEINE DESULFURYLASE FAMILY MEMBER"/>
    <property type="match status" value="1"/>
</dbReference>
<name>A0A0K1JLU5_9MICO</name>
<reference evidence="10 11" key="1">
    <citation type="submission" date="2015-03" db="EMBL/GenBank/DDBJ databases">
        <title>Luteipulveratus halotolerans sp. nov., a novel actinobacterium (Dermacoccaceae) from Sarawak, Malaysia.</title>
        <authorList>
            <person name="Juboi H."/>
            <person name="Basik A."/>
            <person name="Shamsul S.S."/>
            <person name="Arnold P."/>
            <person name="Schmitt E.K."/>
            <person name="Sanglier J.-J."/>
            <person name="Yeo T."/>
        </authorList>
    </citation>
    <scope>NUCLEOTIDE SEQUENCE [LARGE SCALE GENOMIC DNA]</scope>
    <source>
        <strain evidence="10 11">MN07-A0370</strain>
    </source>
</reference>
<dbReference type="InterPro" id="IPR015422">
    <property type="entry name" value="PyrdxlP-dep_Trfase_small"/>
</dbReference>
<evidence type="ECO:0000256" key="8">
    <source>
        <dbReference type="ARBA" id="ARBA00050776"/>
    </source>
</evidence>
<comment type="similarity">
    <text evidence="2">Belongs to the class-V pyridoxal-phosphate-dependent aminotransferase family. NifS/IscS subfamily.</text>
</comment>
<dbReference type="GO" id="GO:0051536">
    <property type="term" value="F:iron-sulfur cluster binding"/>
    <property type="evidence" value="ECO:0007669"/>
    <property type="project" value="UniProtKB-KW"/>
</dbReference>
<dbReference type="GO" id="GO:0046872">
    <property type="term" value="F:metal ion binding"/>
    <property type="evidence" value="ECO:0007669"/>
    <property type="project" value="UniProtKB-KW"/>
</dbReference>
<keyword evidence="6" id="KW-0408">Iron</keyword>
<gene>
    <name evidence="10" type="ORF">VV02_19735</name>
</gene>
<dbReference type="RefSeq" id="WP_052594290.1">
    <property type="nucleotide sequence ID" value="NZ_CP011112.1"/>
</dbReference>
<sequence length="390" mass="41070">MTYFDHAATSPPRREVVEAVLPYLTSDFGNAASQHELGQSAHRALEDARKRVAARLGARASEIIFTSGGTESDNTAVKGIALAVPRGRHVIISAIEHPAVLESAAFLERLGYDVTHLPVDHDGLVSVESLQAALRSDTTLVSVQYANNEVGTIQPIAELAAVTRAAGVPLHTDAVQAAGWLDLDVDRLGVQAMSLSGHKIGAPKGVGVLYVRRRTPIEPLLHGGGQERGLRSGTTDVASAVGFATALDLVDLAAAVEVTHRRDALIDQVLGQVEGASLTGHRTERLPGHASFVFDGVSGESVLLQLQERGSMCSSGSACAAGSDEPSPVLLAMGYDGPLAQTAIRLTFDERTPEADLVDVATQVEESVSAVRRLDRSSTIPPSLTLPRVE</sequence>